<comment type="subcellular location">
    <subcellularLocation>
        <location evidence="1">Cell membrane</location>
        <topology evidence="1">Multi-pass membrane protein</topology>
    </subcellularLocation>
</comment>
<dbReference type="GO" id="GO:0016887">
    <property type="term" value="F:ATP hydrolysis activity"/>
    <property type="evidence" value="ECO:0007669"/>
    <property type="project" value="InterPro"/>
</dbReference>
<keyword evidence="8 9" id="KW-0472">Membrane</keyword>
<evidence type="ECO:0000256" key="5">
    <source>
        <dbReference type="ARBA" id="ARBA00022741"/>
    </source>
</evidence>
<organism evidence="12">
    <name type="scientific">marine metagenome</name>
    <dbReference type="NCBI Taxonomy" id="408172"/>
    <lineage>
        <taxon>unclassified sequences</taxon>
        <taxon>metagenomes</taxon>
        <taxon>ecological metagenomes</taxon>
    </lineage>
</organism>
<dbReference type="InterPro" id="IPR036640">
    <property type="entry name" value="ABC1_TM_sf"/>
</dbReference>
<name>A0A382EKL1_9ZZZZ</name>
<dbReference type="PROSITE" id="PS50893">
    <property type="entry name" value="ABC_TRANSPORTER_2"/>
    <property type="match status" value="1"/>
</dbReference>
<evidence type="ECO:0000256" key="4">
    <source>
        <dbReference type="ARBA" id="ARBA00022692"/>
    </source>
</evidence>
<dbReference type="PROSITE" id="PS00211">
    <property type="entry name" value="ABC_TRANSPORTER_1"/>
    <property type="match status" value="1"/>
</dbReference>
<dbReference type="GO" id="GO:0015421">
    <property type="term" value="F:ABC-type oligopeptide transporter activity"/>
    <property type="evidence" value="ECO:0007669"/>
    <property type="project" value="TreeGrafter"/>
</dbReference>
<dbReference type="InterPro" id="IPR011527">
    <property type="entry name" value="ABC1_TM_dom"/>
</dbReference>
<accession>A0A382EKL1</accession>
<dbReference type="InterPro" id="IPR003439">
    <property type="entry name" value="ABC_transporter-like_ATP-bd"/>
</dbReference>
<dbReference type="InterPro" id="IPR003593">
    <property type="entry name" value="AAA+_ATPase"/>
</dbReference>
<evidence type="ECO:0000256" key="8">
    <source>
        <dbReference type="ARBA" id="ARBA00023136"/>
    </source>
</evidence>
<evidence type="ECO:0000259" key="10">
    <source>
        <dbReference type="PROSITE" id="PS50893"/>
    </source>
</evidence>
<evidence type="ECO:0000259" key="11">
    <source>
        <dbReference type="PROSITE" id="PS50929"/>
    </source>
</evidence>
<evidence type="ECO:0000256" key="2">
    <source>
        <dbReference type="ARBA" id="ARBA00022448"/>
    </source>
</evidence>
<dbReference type="GO" id="GO:0005524">
    <property type="term" value="F:ATP binding"/>
    <property type="evidence" value="ECO:0007669"/>
    <property type="project" value="UniProtKB-KW"/>
</dbReference>
<keyword evidence="6" id="KW-0067">ATP-binding</keyword>
<dbReference type="CDD" id="cd18552">
    <property type="entry name" value="ABC_6TM_MsbA_like"/>
    <property type="match status" value="1"/>
</dbReference>
<evidence type="ECO:0000256" key="6">
    <source>
        <dbReference type="ARBA" id="ARBA00022840"/>
    </source>
</evidence>
<dbReference type="InterPro" id="IPR039421">
    <property type="entry name" value="Type_1_exporter"/>
</dbReference>
<sequence length="435" mass="48239">IIVLSGMLFIISVKLTLFVLLTVPLSAYIISKLGQSIRRKAKRSSLSIAGLMNILQETLSGIRIVKSFVMEKFEIQRFLQENRKYFNLSFKQDNMRNLNTPINDLIGLALGVLLLWIGGREVIVHGTLSPEGFIRFIIYLFAMLQPARKLGNVNAQIQVGLASAERVFSITDVKPDISEPISPKKLGEFKERITFQNVSFQYDSSEQPSLSGINVEIFHGEVLALVGSSGAGKSTFADLIPRFYDVSQGEIMIDGKDVRDVPLKELRNLMGIVSQDTILFNDTVANNISYGFPNANQNAIREAAQAAYASEFIDDMPQQFNTIIGEKGTRLSGGQRQRLSIARAILKNPDILILDEATSALDTESERKVQGAIDNLVKDRTVIVIAHRLSTITKADRIIVLDEGKLVESGTHEELLTKNGKYKNLYDIQFGAGDT</sequence>
<dbReference type="InterPro" id="IPR017871">
    <property type="entry name" value="ABC_transporter-like_CS"/>
</dbReference>
<dbReference type="Pfam" id="PF00664">
    <property type="entry name" value="ABC_membrane"/>
    <property type="match status" value="1"/>
</dbReference>
<evidence type="ECO:0000313" key="12">
    <source>
        <dbReference type="EMBL" id="SVB50939.1"/>
    </source>
</evidence>
<gene>
    <name evidence="12" type="ORF">METZ01_LOCUS203793</name>
</gene>
<keyword evidence="2" id="KW-0813">Transport</keyword>
<evidence type="ECO:0000256" key="7">
    <source>
        <dbReference type="ARBA" id="ARBA00022989"/>
    </source>
</evidence>
<evidence type="ECO:0000256" key="3">
    <source>
        <dbReference type="ARBA" id="ARBA00022475"/>
    </source>
</evidence>
<feature type="non-terminal residue" evidence="12">
    <location>
        <position position="1"/>
    </location>
</feature>
<proteinExistence type="predicted"/>
<reference evidence="12" key="1">
    <citation type="submission" date="2018-05" db="EMBL/GenBank/DDBJ databases">
        <authorList>
            <person name="Lanie J.A."/>
            <person name="Ng W.-L."/>
            <person name="Kazmierczak K.M."/>
            <person name="Andrzejewski T.M."/>
            <person name="Davidsen T.M."/>
            <person name="Wayne K.J."/>
            <person name="Tettelin H."/>
            <person name="Glass J.I."/>
            <person name="Rusch D."/>
            <person name="Podicherti R."/>
            <person name="Tsui H.-C.T."/>
            <person name="Winkler M.E."/>
        </authorList>
    </citation>
    <scope>NUCLEOTIDE SEQUENCE</scope>
</reference>
<dbReference type="PROSITE" id="PS50929">
    <property type="entry name" value="ABC_TM1F"/>
    <property type="match status" value="1"/>
</dbReference>
<evidence type="ECO:0000256" key="1">
    <source>
        <dbReference type="ARBA" id="ARBA00004651"/>
    </source>
</evidence>
<feature type="transmembrane region" description="Helical" evidence="9">
    <location>
        <begin position="6"/>
        <end position="30"/>
    </location>
</feature>
<dbReference type="AlphaFoldDB" id="A0A382EKL1"/>
<dbReference type="PANTHER" id="PTHR43394">
    <property type="entry name" value="ATP-DEPENDENT PERMEASE MDL1, MITOCHONDRIAL"/>
    <property type="match status" value="1"/>
</dbReference>
<keyword evidence="7 9" id="KW-1133">Transmembrane helix</keyword>
<dbReference type="Gene3D" id="1.20.1560.10">
    <property type="entry name" value="ABC transporter type 1, transmembrane domain"/>
    <property type="match status" value="1"/>
</dbReference>
<dbReference type="PANTHER" id="PTHR43394:SF1">
    <property type="entry name" value="ATP-BINDING CASSETTE SUB-FAMILY B MEMBER 10, MITOCHONDRIAL"/>
    <property type="match status" value="1"/>
</dbReference>
<feature type="domain" description="ABC transmembrane type-1" evidence="11">
    <location>
        <begin position="1"/>
        <end position="158"/>
    </location>
</feature>
<dbReference type="EMBL" id="UINC01044883">
    <property type="protein sequence ID" value="SVB50939.1"/>
    <property type="molecule type" value="Genomic_DNA"/>
</dbReference>
<dbReference type="SUPFAM" id="SSF52540">
    <property type="entry name" value="P-loop containing nucleoside triphosphate hydrolases"/>
    <property type="match status" value="1"/>
</dbReference>
<dbReference type="SMART" id="SM00382">
    <property type="entry name" value="AAA"/>
    <property type="match status" value="1"/>
</dbReference>
<dbReference type="FunFam" id="3.40.50.300:FF:000221">
    <property type="entry name" value="Multidrug ABC transporter ATP-binding protein"/>
    <property type="match status" value="1"/>
</dbReference>
<dbReference type="SUPFAM" id="SSF90123">
    <property type="entry name" value="ABC transporter transmembrane region"/>
    <property type="match status" value="1"/>
</dbReference>
<dbReference type="GO" id="GO:0005886">
    <property type="term" value="C:plasma membrane"/>
    <property type="evidence" value="ECO:0007669"/>
    <property type="project" value="UniProtKB-SubCell"/>
</dbReference>
<keyword evidence="4 9" id="KW-0812">Transmembrane</keyword>
<dbReference type="Gene3D" id="3.40.50.300">
    <property type="entry name" value="P-loop containing nucleotide triphosphate hydrolases"/>
    <property type="match status" value="1"/>
</dbReference>
<protein>
    <recommendedName>
        <fullName evidence="13">ABC transporter domain-containing protein</fullName>
    </recommendedName>
</protein>
<evidence type="ECO:0000256" key="9">
    <source>
        <dbReference type="SAM" id="Phobius"/>
    </source>
</evidence>
<evidence type="ECO:0008006" key="13">
    <source>
        <dbReference type="Google" id="ProtNLM"/>
    </source>
</evidence>
<feature type="domain" description="ABC transporter" evidence="10">
    <location>
        <begin position="193"/>
        <end position="428"/>
    </location>
</feature>
<keyword evidence="3" id="KW-1003">Cell membrane</keyword>
<dbReference type="Pfam" id="PF00005">
    <property type="entry name" value="ABC_tran"/>
    <property type="match status" value="1"/>
</dbReference>
<dbReference type="InterPro" id="IPR027417">
    <property type="entry name" value="P-loop_NTPase"/>
</dbReference>
<keyword evidence="5" id="KW-0547">Nucleotide-binding</keyword>